<gene>
    <name evidence="1" type="ORF">HPB47_008751</name>
</gene>
<keyword evidence="2" id="KW-1185">Reference proteome</keyword>
<reference evidence="1 2" key="1">
    <citation type="journal article" date="2020" name="Cell">
        <title>Large-Scale Comparative Analyses of Tick Genomes Elucidate Their Genetic Diversity and Vector Capacities.</title>
        <authorList>
            <consortium name="Tick Genome and Microbiome Consortium (TIGMIC)"/>
            <person name="Jia N."/>
            <person name="Wang J."/>
            <person name="Shi W."/>
            <person name="Du L."/>
            <person name="Sun Y."/>
            <person name="Zhan W."/>
            <person name="Jiang J.F."/>
            <person name="Wang Q."/>
            <person name="Zhang B."/>
            <person name="Ji P."/>
            <person name="Bell-Sakyi L."/>
            <person name="Cui X.M."/>
            <person name="Yuan T.T."/>
            <person name="Jiang B.G."/>
            <person name="Yang W.F."/>
            <person name="Lam T.T."/>
            <person name="Chang Q.C."/>
            <person name="Ding S.J."/>
            <person name="Wang X.J."/>
            <person name="Zhu J.G."/>
            <person name="Ruan X.D."/>
            <person name="Zhao L."/>
            <person name="Wei J.T."/>
            <person name="Ye R.Z."/>
            <person name="Que T.C."/>
            <person name="Du C.H."/>
            <person name="Zhou Y.H."/>
            <person name="Cheng J.X."/>
            <person name="Dai P.F."/>
            <person name="Guo W.B."/>
            <person name="Han X.H."/>
            <person name="Huang E.J."/>
            <person name="Li L.F."/>
            <person name="Wei W."/>
            <person name="Gao Y.C."/>
            <person name="Liu J.Z."/>
            <person name="Shao H.Z."/>
            <person name="Wang X."/>
            <person name="Wang C.C."/>
            <person name="Yang T.C."/>
            <person name="Huo Q.B."/>
            <person name="Li W."/>
            <person name="Chen H.Y."/>
            <person name="Chen S.E."/>
            <person name="Zhou L.G."/>
            <person name="Ni X.B."/>
            <person name="Tian J.H."/>
            <person name="Sheng Y."/>
            <person name="Liu T."/>
            <person name="Pan Y.S."/>
            <person name="Xia L.Y."/>
            <person name="Li J."/>
            <person name="Zhao F."/>
            <person name="Cao W.C."/>
        </authorList>
    </citation>
    <scope>NUCLEOTIDE SEQUENCE [LARGE SCALE GENOMIC DNA]</scope>
    <source>
        <strain evidence="1">Iper-2018</strain>
    </source>
</reference>
<comment type="caution">
    <text evidence="1">The sequence shown here is derived from an EMBL/GenBank/DDBJ whole genome shotgun (WGS) entry which is preliminary data.</text>
</comment>
<evidence type="ECO:0000313" key="2">
    <source>
        <dbReference type="Proteomes" id="UP000805193"/>
    </source>
</evidence>
<evidence type="ECO:0000313" key="1">
    <source>
        <dbReference type="EMBL" id="KAG0414111.1"/>
    </source>
</evidence>
<dbReference type="EMBL" id="JABSTQ010011203">
    <property type="protein sequence ID" value="KAG0414111.1"/>
    <property type="molecule type" value="Genomic_DNA"/>
</dbReference>
<protein>
    <submittedName>
        <fullName evidence="1">Uncharacterized protein</fullName>
    </submittedName>
</protein>
<accession>A0AC60P451</accession>
<organism evidence="1 2">
    <name type="scientific">Ixodes persulcatus</name>
    <name type="common">Taiga tick</name>
    <dbReference type="NCBI Taxonomy" id="34615"/>
    <lineage>
        <taxon>Eukaryota</taxon>
        <taxon>Metazoa</taxon>
        <taxon>Ecdysozoa</taxon>
        <taxon>Arthropoda</taxon>
        <taxon>Chelicerata</taxon>
        <taxon>Arachnida</taxon>
        <taxon>Acari</taxon>
        <taxon>Parasitiformes</taxon>
        <taxon>Ixodida</taxon>
        <taxon>Ixodoidea</taxon>
        <taxon>Ixodidae</taxon>
        <taxon>Ixodinae</taxon>
        <taxon>Ixodes</taxon>
    </lineage>
</organism>
<name>A0AC60P451_IXOPE</name>
<proteinExistence type="predicted"/>
<dbReference type="Proteomes" id="UP000805193">
    <property type="component" value="Unassembled WGS sequence"/>
</dbReference>
<sequence>MEHHNARPWDPIVVAKPTVLGELFGARGEGTPPTSLARAPVLVEWPQRVPSVRTVDVLSDQPAGLPFFEAHAAVAFLGPPQVHRDPKGHTPELPVLSYALDTTGASDAQSEGIFTIDSRSGQLSLTRPFPTFRGNKQQNPPTWNLVLEARVQWDCRNCSSKFPVRVRQIKSSSRLVLCENFRRVCFPPGLRNPEYAYSESVSSGTVVDVLRPQAMAVLCPALKPRYTLIQERSSPLSIDSASGVLSLSKGLHWNDPPVLARVRCFTGDGPAAETDVSVFVWDMDDHPPRLPAKASLECRITLDKLEAHTKLDCPLSILDGDSLDANKFRVRLEGDDLELFRAKTPLDEYFLGERKETFVNVALYPRKSGLSFPGQEYTFKVIVEDVDLVRADLSNKVIFTVIITNSSVQRVPLQLQEIYNISMSRSAAALARVLPPLANRSWGHSFRLLTPGTEKDNGSRAAADSAADSWLAVTPRTGILYVGDARRLRHQGASPHYNVVLEATWNDSGRIHSQKCAIYVHLTDHEDAVSLEECEGRLCVQQLSKSQCLSSCGPGAPDGRCHWREGPEGRYLSPGYSTCTGDQATCPDGTCDELETLRPELCPQDCTQHVVGEALLRQPGRGIKAAQGICSCASADSCTCTKLVLRPESRDSVVGGHEDPTNPATLHSAGPDTAEAAEASSSAVSSPSCGVVCLASLCLCGLALFGATLAGLLFARRRRAAAKHKYLGSRASLSVPSDYVDGRRHPQHPQQESADAGTQASAPLVSASPLAKLVVDSQWEFPRENLFLEQSLGEGEFGKVVRARARDIAGVRGYSTVAVKMLKGNSTPAEEQDLLSEFCMLKEVNHPNVIRLLGGCTSKGGPLYVIVEYAELGSLLSVLRRSRQLAADRATVVCNPTYMSEGASTAEGASEEGASDGAGLLSHGDLLCYAWQIAKGMAYLADVKMVHRDLAARNILLAAGNVIKISDFGLSRDVYEGDTYLKKSRGRVPVKWMALESLEDHIYTSKSDVWSFGVVLWEIVTLGATPYPGVGPEYLFQLLKSGYRMHRPEGCSPHIYRMMQCCWQSRPQERPSFKELTQKLESILQDSASYLDLNVAQQRSYYNLNLPTGSLKQILDSDDDVTTPESEYGRIEFKSQRSLDRRDSSPGENVGLLVKSHGSSSNTPVACWIARPETLIQNNVGQPKIV</sequence>